<dbReference type="EMBL" id="BJWL01000434">
    <property type="protein sequence ID" value="GFS44231.1"/>
    <property type="molecule type" value="Genomic_DNA"/>
</dbReference>
<accession>A0A7J0DWL1</accession>
<reference evidence="2" key="1">
    <citation type="submission" date="2019-07" db="EMBL/GenBank/DDBJ databases">
        <title>De Novo Assembly of kiwifruit Actinidia rufa.</title>
        <authorList>
            <person name="Sugita-Konishi S."/>
            <person name="Sato K."/>
            <person name="Mori E."/>
            <person name="Abe Y."/>
            <person name="Kisaki G."/>
            <person name="Hamano K."/>
            <person name="Suezawa K."/>
            <person name="Otani M."/>
            <person name="Fukuda T."/>
            <person name="Manabe T."/>
            <person name="Gomi K."/>
            <person name="Tabuchi M."/>
            <person name="Akimitsu K."/>
            <person name="Kataoka I."/>
        </authorList>
    </citation>
    <scope>NUCLEOTIDE SEQUENCE [LARGE SCALE GENOMIC DNA]</scope>
    <source>
        <strain evidence="2">cv. Fuchu</strain>
    </source>
</reference>
<proteinExistence type="predicted"/>
<dbReference type="AlphaFoldDB" id="A0A7J0DWL1"/>
<name>A0A7J0DWL1_9ERIC</name>
<evidence type="ECO:0000313" key="1">
    <source>
        <dbReference type="EMBL" id="GFS44231.1"/>
    </source>
</evidence>
<comment type="caution">
    <text evidence="1">The sequence shown here is derived from an EMBL/GenBank/DDBJ whole genome shotgun (WGS) entry which is preliminary data.</text>
</comment>
<evidence type="ECO:0000313" key="2">
    <source>
        <dbReference type="Proteomes" id="UP000585474"/>
    </source>
</evidence>
<keyword evidence="2" id="KW-1185">Reference proteome</keyword>
<sequence>MPNNRFHEEHCLARPVGPRGISKGTMIGRRQGMAITKYQNISNSGFKACKPTKEKSANSQELYEMSKSLRNSTVAVNQELSLFLAISINEIKGAAKAIHEMMAILKEENMPPSTYQASSSSNPALGGQIVSLMGQLHHLRPLGIKEGHNNSHNNNQRPAPATGVSRMLVLGVAAIPGINYNHLYAAQRQFLPMRCEFLNLLHILKHHPIQLLFSRHFIINSPTNHPTSSN</sequence>
<protein>
    <submittedName>
        <fullName evidence="1">Uncharacterized protein</fullName>
    </submittedName>
</protein>
<gene>
    <name evidence="1" type="ORF">Acr_00g0089280</name>
</gene>
<dbReference type="Proteomes" id="UP000585474">
    <property type="component" value="Unassembled WGS sequence"/>
</dbReference>
<organism evidence="1 2">
    <name type="scientific">Actinidia rufa</name>
    <dbReference type="NCBI Taxonomy" id="165716"/>
    <lineage>
        <taxon>Eukaryota</taxon>
        <taxon>Viridiplantae</taxon>
        <taxon>Streptophyta</taxon>
        <taxon>Embryophyta</taxon>
        <taxon>Tracheophyta</taxon>
        <taxon>Spermatophyta</taxon>
        <taxon>Magnoliopsida</taxon>
        <taxon>eudicotyledons</taxon>
        <taxon>Gunneridae</taxon>
        <taxon>Pentapetalae</taxon>
        <taxon>asterids</taxon>
        <taxon>Ericales</taxon>
        <taxon>Actinidiaceae</taxon>
        <taxon>Actinidia</taxon>
    </lineage>
</organism>